<dbReference type="Gene3D" id="1.10.286.20">
    <property type="match status" value="1"/>
</dbReference>
<evidence type="ECO:0000256" key="4">
    <source>
        <dbReference type="ARBA" id="ARBA00022768"/>
    </source>
</evidence>
<dbReference type="PANTHER" id="PTHR11741">
    <property type="entry name" value="ELONGATION FACTOR TS"/>
    <property type="match status" value="1"/>
</dbReference>
<dbReference type="InterPro" id="IPR014039">
    <property type="entry name" value="Transl_elong_EFTs/EF1B_dimer"/>
</dbReference>
<evidence type="ECO:0000256" key="1">
    <source>
        <dbReference type="ARBA" id="ARBA00005532"/>
    </source>
</evidence>
<evidence type="ECO:0000313" key="10">
    <source>
        <dbReference type="Proteomes" id="UP001473424"/>
    </source>
</evidence>
<evidence type="ECO:0000256" key="5">
    <source>
        <dbReference type="ARBA" id="ARBA00022917"/>
    </source>
</evidence>
<dbReference type="Pfam" id="PF00889">
    <property type="entry name" value="EF_TS"/>
    <property type="match status" value="1"/>
</dbReference>
<evidence type="ECO:0000256" key="2">
    <source>
        <dbReference type="ARBA" id="ARBA00016956"/>
    </source>
</evidence>
<dbReference type="InterPro" id="IPR036402">
    <property type="entry name" value="EF-Ts_dimer_sf"/>
</dbReference>
<evidence type="ECO:0000256" key="3">
    <source>
        <dbReference type="ARBA" id="ARBA00022490"/>
    </source>
</evidence>
<dbReference type="EMBL" id="AP028955">
    <property type="protein sequence ID" value="BET38017.1"/>
    <property type="molecule type" value="Genomic_DNA"/>
</dbReference>
<dbReference type="Gene3D" id="3.30.479.20">
    <property type="entry name" value="Elongation factor Ts, dimerisation domain"/>
    <property type="match status" value="2"/>
</dbReference>
<proteinExistence type="inferred from homology"/>
<reference evidence="10" key="1">
    <citation type="journal article" date="2024" name="FEMS Microbiol. Lett.">
        <title>Genomic insights into Spiroplasma endosymbionts that induce male-killing and protective phenotypes in the pea aphid.</title>
        <authorList>
            <person name="Arai H."/>
            <person name="Legeai F."/>
            <person name="Kageyama D."/>
            <person name="Sugio A."/>
            <person name="Simon J.C."/>
        </authorList>
    </citation>
    <scope>NUCLEOTIDE SEQUENCE [LARGE SCALE GENOMIC DNA]</scope>
    <source>
        <strain evidence="10">sAp269</strain>
    </source>
</reference>
<comment type="similarity">
    <text evidence="1 7">Belongs to the EF-Ts family.</text>
</comment>
<name>A0ABM8JQD1_9MOLU</name>
<dbReference type="NCBIfam" id="TIGR00116">
    <property type="entry name" value="tsf"/>
    <property type="match status" value="1"/>
</dbReference>
<dbReference type="SUPFAM" id="SSF54713">
    <property type="entry name" value="Elongation factor Ts (EF-Ts), dimerisation domain"/>
    <property type="match status" value="2"/>
</dbReference>
<keyword evidence="5 7" id="KW-0648">Protein biosynthesis</keyword>
<dbReference type="HAMAP" id="MF_00050">
    <property type="entry name" value="EF_Ts"/>
    <property type="match status" value="1"/>
</dbReference>
<gene>
    <name evidence="7 9" type="primary">tsf</name>
    <name evidence="9" type="ORF">SAP269_06060</name>
</gene>
<dbReference type="Proteomes" id="UP001473424">
    <property type="component" value="Chromosome"/>
</dbReference>
<dbReference type="InterPro" id="IPR009060">
    <property type="entry name" value="UBA-like_sf"/>
</dbReference>
<protein>
    <recommendedName>
        <fullName evidence="2 7">Elongation factor Ts</fullName>
        <shortName evidence="7">EF-Ts</shortName>
    </recommendedName>
</protein>
<feature type="domain" description="Translation elongation factor EFTs/EF1B dimerisation" evidence="8">
    <location>
        <begin position="73"/>
        <end position="285"/>
    </location>
</feature>
<dbReference type="RefSeq" id="WP_353306750.1">
    <property type="nucleotide sequence ID" value="NZ_AP028955.1"/>
</dbReference>
<comment type="function">
    <text evidence="6 7">Associates with the EF-Tu.GDP complex and induces the exchange of GDP to GTP. It remains bound to the aminoacyl-tRNA.EF-Tu.GTP complex up to the GTP hydrolysis stage on the ribosome.</text>
</comment>
<accession>A0ABM8JQD1</accession>
<comment type="subcellular location">
    <subcellularLocation>
        <location evidence="7">Cytoplasm</location>
    </subcellularLocation>
</comment>
<dbReference type="InterPro" id="IPR001816">
    <property type="entry name" value="Transl_elong_EFTs/EF1B"/>
</dbReference>
<evidence type="ECO:0000256" key="7">
    <source>
        <dbReference type="HAMAP-Rule" id="MF_00050"/>
    </source>
</evidence>
<evidence type="ECO:0000259" key="8">
    <source>
        <dbReference type="Pfam" id="PF00889"/>
    </source>
</evidence>
<dbReference type="GO" id="GO:0003746">
    <property type="term" value="F:translation elongation factor activity"/>
    <property type="evidence" value="ECO:0007669"/>
    <property type="project" value="UniProtKB-KW"/>
</dbReference>
<dbReference type="PANTHER" id="PTHR11741:SF0">
    <property type="entry name" value="ELONGATION FACTOR TS, MITOCHONDRIAL"/>
    <property type="match status" value="1"/>
</dbReference>
<sequence>MSEVKVDVKLLKKLRDTTDLPITDCKEALMEKNNIFEAALSLLKIKGLAKAEKKSINKATEGVTKVVISGNNAIIAELNCQTEQVADLEDFNDLFTKILETILKHQPKTIEEVLMLKADGSSESLNDEIRFAIAKLGENIFLNRFQYLSKNSDEVFGSYIHGGGKYSGLVIIKGVDKDSDIPNNVAMQLVSADAKYIDIDHIPATVRDKELSIISEKTKEEEKLKAKTRPDNILENIIRGRFEKVLSELTIVDQLYIKDNTIKVKEYLTKNHATIIAMIRYQLGEKIDSSAK</sequence>
<organism evidence="9 10">
    <name type="scientific">Spiroplasma ixodetis</name>
    <dbReference type="NCBI Taxonomy" id="2141"/>
    <lineage>
        <taxon>Bacteria</taxon>
        <taxon>Bacillati</taxon>
        <taxon>Mycoplasmatota</taxon>
        <taxon>Mollicutes</taxon>
        <taxon>Entomoplasmatales</taxon>
        <taxon>Spiroplasmataceae</taxon>
        <taxon>Spiroplasma</taxon>
    </lineage>
</organism>
<evidence type="ECO:0000313" key="9">
    <source>
        <dbReference type="EMBL" id="BET38017.1"/>
    </source>
</evidence>
<keyword evidence="4 7" id="KW-0251">Elongation factor</keyword>
<dbReference type="SUPFAM" id="SSF46934">
    <property type="entry name" value="UBA-like"/>
    <property type="match status" value="1"/>
</dbReference>
<keyword evidence="3 7" id="KW-0963">Cytoplasm</keyword>
<evidence type="ECO:0000256" key="6">
    <source>
        <dbReference type="ARBA" id="ARBA00025453"/>
    </source>
</evidence>
<comment type="caution">
    <text evidence="7">Lacks conserved residue(s) required for the propagation of feature annotation.</text>
</comment>
<dbReference type="Gene3D" id="1.10.8.10">
    <property type="entry name" value="DNA helicase RuvA subunit, C-terminal domain"/>
    <property type="match status" value="1"/>
</dbReference>
<keyword evidence="10" id="KW-1185">Reference proteome</keyword>